<organism evidence="1 2">
    <name type="scientific">Penicillium desertorum</name>
    <dbReference type="NCBI Taxonomy" id="1303715"/>
    <lineage>
        <taxon>Eukaryota</taxon>
        <taxon>Fungi</taxon>
        <taxon>Dikarya</taxon>
        <taxon>Ascomycota</taxon>
        <taxon>Pezizomycotina</taxon>
        <taxon>Eurotiomycetes</taxon>
        <taxon>Eurotiomycetidae</taxon>
        <taxon>Eurotiales</taxon>
        <taxon>Aspergillaceae</taxon>
        <taxon>Penicillium</taxon>
    </lineage>
</organism>
<keyword evidence="2" id="KW-1185">Reference proteome</keyword>
<evidence type="ECO:0000313" key="2">
    <source>
        <dbReference type="Proteomes" id="UP001147760"/>
    </source>
</evidence>
<sequence length="99" mass="11512">MIKQGYFIRWEAIGTTSFKRIDTVILKLRGGTGLQQALASKRLPEERVRRRGISPHQREVSTKVKRLVPRVWPSRTIWGEECELLLRNREEGLDPVAFV</sequence>
<dbReference type="AlphaFoldDB" id="A0A9X0BMT5"/>
<dbReference type="Proteomes" id="UP001147760">
    <property type="component" value="Unassembled WGS sequence"/>
</dbReference>
<dbReference type="EMBL" id="JAPWDO010000004">
    <property type="protein sequence ID" value="KAJ5472642.1"/>
    <property type="molecule type" value="Genomic_DNA"/>
</dbReference>
<accession>A0A9X0BMT5</accession>
<proteinExistence type="predicted"/>
<reference evidence="1" key="1">
    <citation type="submission" date="2022-12" db="EMBL/GenBank/DDBJ databases">
        <authorList>
            <person name="Petersen C."/>
        </authorList>
    </citation>
    <scope>NUCLEOTIDE SEQUENCE</scope>
    <source>
        <strain evidence="1">IBT 17660</strain>
    </source>
</reference>
<protein>
    <submittedName>
        <fullName evidence="1">Uncharacterized protein</fullName>
    </submittedName>
</protein>
<name>A0A9X0BMT5_9EURO</name>
<reference evidence="1" key="2">
    <citation type="journal article" date="2023" name="IMA Fungus">
        <title>Comparative genomic study of the Penicillium genus elucidates a diverse pangenome and 15 lateral gene transfer events.</title>
        <authorList>
            <person name="Petersen C."/>
            <person name="Sorensen T."/>
            <person name="Nielsen M.R."/>
            <person name="Sondergaard T.E."/>
            <person name="Sorensen J.L."/>
            <person name="Fitzpatrick D.A."/>
            <person name="Frisvad J.C."/>
            <person name="Nielsen K.L."/>
        </authorList>
    </citation>
    <scope>NUCLEOTIDE SEQUENCE</scope>
    <source>
        <strain evidence="1">IBT 17660</strain>
    </source>
</reference>
<comment type="caution">
    <text evidence="1">The sequence shown here is derived from an EMBL/GenBank/DDBJ whole genome shotgun (WGS) entry which is preliminary data.</text>
</comment>
<evidence type="ECO:0000313" key="1">
    <source>
        <dbReference type="EMBL" id="KAJ5472642.1"/>
    </source>
</evidence>
<gene>
    <name evidence="1" type="ORF">N7530_006643</name>
</gene>